<organism evidence="2 3">
    <name type="scientific">Araneus ventricosus</name>
    <name type="common">Orbweaver spider</name>
    <name type="synonym">Epeira ventricosa</name>
    <dbReference type="NCBI Taxonomy" id="182803"/>
    <lineage>
        <taxon>Eukaryota</taxon>
        <taxon>Metazoa</taxon>
        <taxon>Ecdysozoa</taxon>
        <taxon>Arthropoda</taxon>
        <taxon>Chelicerata</taxon>
        <taxon>Arachnida</taxon>
        <taxon>Araneae</taxon>
        <taxon>Araneomorphae</taxon>
        <taxon>Entelegynae</taxon>
        <taxon>Araneoidea</taxon>
        <taxon>Araneidae</taxon>
        <taxon>Araneus</taxon>
    </lineage>
</organism>
<keyword evidence="3" id="KW-1185">Reference proteome</keyword>
<evidence type="ECO:0000256" key="1">
    <source>
        <dbReference type="SAM" id="MobiDB-lite"/>
    </source>
</evidence>
<evidence type="ECO:0000313" key="3">
    <source>
        <dbReference type="Proteomes" id="UP000499080"/>
    </source>
</evidence>
<dbReference type="OrthoDB" id="8123891at2759"/>
<protein>
    <recommendedName>
        <fullName evidence="4">Nucleic-acid-binding protein from transposon X-element</fullName>
    </recommendedName>
</protein>
<sequence>MTAKCVLCAEEHDSRTCPNKRNPEFTPKCANCGGPHTASYRGCPNFPKIKKVSTEKTFASVLKERKQPSTATMKPLNQGIQPPTTSEATDTGLPPSQELANIPLPTEFQINKEADKGSFQINKADLFRFFKNKCNSSLQKFPTSSRRLQKWKKTEDPYNKLFILSEEMNGT</sequence>
<evidence type="ECO:0000313" key="2">
    <source>
        <dbReference type="EMBL" id="GBL98548.1"/>
    </source>
</evidence>
<gene>
    <name evidence="2" type="ORF">AVEN_111656_1</name>
</gene>
<comment type="caution">
    <text evidence="2">The sequence shown here is derived from an EMBL/GenBank/DDBJ whole genome shotgun (WGS) entry which is preliminary data.</text>
</comment>
<dbReference type="Proteomes" id="UP000499080">
    <property type="component" value="Unassembled WGS sequence"/>
</dbReference>
<accession>A0A4Y2C2K4</accession>
<reference evidence="2 3" key="1">
    <citation type="journal article" date="2019" name="Sci. Rep.">
        <title>Orb-weaving spider Araneus ventricosus genome elucidates the spidroin gene catalogue.</title>
        <authorList>
            <person name="Kono N."/>
            <person name="Nakamura H."/>
            <person name="Ohtoshi R."/>
            <person name="Moran D.A.P."/>
            <person name="Shinohara A."/>
            <person name="Yoshida Y."/>
            <person name="Fujiwara M."/>
            <person name="Mori M."/>
            <person name="Tomita M."/>
            <person name="Arakawa K."/>
        </authorList>
    </citation>
    <scope>NUCLEOTIDE SEQUENCE [LARGE SCALE GENOMIC DNA]</scope>
</reference>
<feature type="region of interest" description="Disordered" evidence="1">
    <location>
        <begin position="64"/>
        <end position="100"/>
    </location>
</feature>
<name>A0A4Y2C2K4_ARAVE</name>
<proteinExistence type="predicted"/>
<dbReference type="AlphaFoldDB" id="A0A4Y2C2K4"/>
<dbReference type="EMBL" id="BGPR01000140">
    <property type="protein sequence ID" value="GBL98548.1"/>
    <property type="molecule type" value="Genomic_DNA"/>
</dbReference>
<evidence type="ECO:0008006" key="4">
    <source>
        <dbReference type="Google" id="ProtNLM"/>
    </source>
</evidence>
<feature type="compositionally biased region" description="Polar residues" evidence="1">
    <location>
        <begin position="78"/>
        <end position="89"/>
    </location>
</feature>